<organism evidence="7 8">
    <name type="scientific">Gordonia asplenii</name>
    <dbReference type="NCBI Taxonomy" id="2725283"/>
    <lineage>
        <taxon>Bacteria</taxon>
        <taxon>Bacillati</taxon>
        <taxon>Actinomycetota</taxon>
        <taxon>Actinomycetes</taxon>
        <taxon>Mycobacteriales</taxon>
        <taxon>Gordoniaceae</taxon>
        <taxon>Gordonia</taxon>
    </lineage>
</organism>
<dbReference type="PANTHER" id="PTHR43028">
    <property type="entry name" value="3'(2'),5'-BISPHOSPHATE NUCLEOTIDASE 1"/>
    <property type="match status" value="1"/>
</dbReference>
<reference evidence="7 8" key="1">
    <citation type="submission" date="2020-04" db="EMBL/GenBank/DDBJ databases">
        <title>Gordonia sp. nov. TBRC 11910.</title>
        <authorList>
            <person name="Suriyachadkun C."/>
        </authorList>
    </citation>
    <scope>NUCLEOTIDE SEQUENCE [LARGE SCALE GENOMIC DNA]</scope>
    <source>
        <strain evidence="7 8">TBRC 11910</strain>
    </source>
</reference>
<proteinExistence type="predicted"/>
<dbReference type="Proteomes" id="UP000550729">
    <property type="component" value="Unassembled WGS sequence"/>
</dbReference>
<evidence type="ECO:0000313" key="8">
    <source>
        <dbReference type="Proteomes" id="UP000550729"/>
    </source>
</evidence>
<dbReference type="InterPro" id="IPR050725">
    <property type="entry name" value="CysQ/Inositol_MonoPase"/>
</dbReference>
<protein>
    <recommendedName>
        <fullName evidence="4">3'(2'),5-bisphosphonucleoside 3'(2')-phosphohydrolase</fullName>
    </recommendedName>
    <alternativeName>
        <fullName evidence="5">DPNPase</fullName>
    </alternativeName>
</protein>
<keyword evidence="8" id="KW-1185">Reference proteome</keyword>
<dbReference type="Pfam" id="PF00459">
    <property type="entry name" value="Inositol_P"/>
    <property type="match status" value="1"/>
</dbReference>
<comment type="catalytic activity">
    <reaction evidence="1">
        <text>adenosine 3',5'-bisphosphate + H2O = AMP + phosphate</text>
        <dbReference type="Rhea" id="RHEA:10040"/>
        <dbReference type="ChEBI" id="CHEBI:15377"/>
        <dbReference type="ChEBI" id="CHEBI:43474"/>
        <dbReference type="ChEBI" id="CHEBI:58343"/>
        <dbReference type="ChEBI" id="CHEBI:456215"/>
        <dbReference type="EC" id="3.1.3.7"/>
    </reaction>
</comment>
<evidence type="ECO:0000256" key="3">
    <source>
        <dbReference type="ARBA" id="ARBA00022842"/>
    </source>
</evidence>
<accession>A0A848L174</accession>
<dbReference type="SUPFAM" id="SSF56655">
    <property type="entry name" value="Carbohydrate phosphatase"/>
    <property type="match status" value="1"/>
</dbReference>
<keyword evidence="3 6" id="KW-0460">Magnesium</keyword>
<dbReference type="InterPro" id="IPR020583">
    <property type="entry name" value="Inositol_monoP_metal-BS"/>
</dbReference>
<dbReference type="AlphaFoldDB" id="A0A848L174"/>
<dbReference type="GO" id="GO:0046872">
    <property type="term" value="F:metal ion binding"/>
    <property type="evidence" value="ECO:0007669"/>
    <property type="project" value="UniProtKB-KW"/>
</dbReference>
<dbReference type="EMBL" id="JABBNB010000035">
    <property type="protein sequence ID" value="NMO04449.1"/>
    <property type="molecule type" value="Genomic_DNA"/>
</dbReference>
<dbReference type="GO" id="GO:0008441">
    <property type="term" value="F:3'(2'),5'-bisphosphate nucleotidase activity"/>
    <property type="evidence" value="ECO:0007669"/>
    <property type="project" value="UniProtKB-EC"/>
</dbReference>
<feature type="binding site" evidence="6">
    <location>
        <position position="84"/>
    </location>
    <ligand>
        <name>Mg(2+)</name>
        <dbReference type="ChEBI" id="CHEBI:18420"/>
        <label>1</label>
        <note>catalytic</note>
    </ligand>
</feature>
<evidence type="ECO:0000256" key="2">
    <source>
        <dbReference type="ARBA" id="ARBA00022723"/>
    </source>
</evidence>
<sequence>MSDNPTSSDDRRLAADLATRAGALLLEVRAGGLRGRELGDVGDRRSDDFLQAELAAARPNDAVLSEESADDLSRLAAARVWIVDPVDGTREYGTLDGPDGARTDWAVHVALWGSDDASGRLLAGAVALPALGVTYVDDDAPVKPVVGLAGARADDRPRVVVSGSRPPTFSQAVADALDGVVVQMGSAGAKAMAVVRGEADAYVHAGGQYEWDSAAPVAVAQAKGLWCSRIDGSPLVYNQSDTYLPDLIICRPELAEAVLAAIASVVPR</sequence>
<evidence type="ECO:0000313" key="7">
    <source>
        <dbReference type="EMBL" id="NMO04449.1"/>
    </source>
</evidence>
<evidence type="ECO:0000256" key="4">
    <source>
        <dbReference type="ARBA" id="ARBA00041694"/>
    </source>
</evidence>
<dbReference type="PROSITE" id="PS00629">
    <property type="entry name" value="IMP_1"/>
    <property type="match status" value="1"/>
</dbReference>
<feature type="binding site" evidence="6">
    <location>
        <position position="212"/>
    </location>
    <ligand>
        <name>Mg(2+)</name>
        <dbReference type="ChEBI" id="CHEBI:18420"/>
        <label>1</label>
        <note>catalytic</note>
    </ligand>
</feature>
<dbReference type="Gene3D" id="3.40.190.80">
    <property type="match status" value="1"/>
</dbReference>
<evidence type="ECO:0000256" key="5">
    <source>
        <dbReference type="ARBA" id="ARBA00042530"/>
    </source>
</evidence>
<feature type="binding site" evidence="6">
    <location>
        <position position="66"/>
    </location>
    <ligand>
        <name>Mg(2+)</name>
        <dbReference type="ChEBI" id="CHEBI:18420"/>
        <label>1</label>
        <note>catalytic</note>
    </ligand>
</feature>
<name>A0A848L174_9ACTN</name>
<comment type="caution">
    <text evidence="7">The sequence shown here is derived from an EMBL/GenBank/DDBJ whole genome shotgun (WGS) entry which is preliminary data.</text>
</comment>
<keyword evidence="2 6" id="KW-0479">Metal-binding</keyword>
<dbReference type="InterPro" id="IPR000760">
    <property type="entry name" value="Inositol_monophosphatase-like"/>
</dbReference>
<feature type="binding site" evidence="6">
    <location>
        <position position="87"/>
    </location>
    <ligand>
        <name>Mg(2+)</name>
        <dbReference type="ChEBI" id="CHEBI:18420"/>
        <label>1</label>
        <note>catalytic</note>
    </ligand>
</feature>
<evidence type="ECO:0000256" key="6">
    <source>
        <dbReference type="PIRSR" id="PIRSR600760-2"/>
    </source>
</evidence>
<dbReference type="PANTHER" id="PTHR43028:SF5">
    <property type="entry name" value="3'(2'),5'-BISPHOSPHATE NUCLEOTIDASE 1"/>
    <property type="match status" value="1"/>
</dbReference>
<dbReference type="CDD" id="cd01638">
    <property type="entry name" value="CysQ"/>
    <property type="match status" value="1"/>
</dbReference>
<dbReference type="RefSeq" id="WP_170196951.1">
    <property type="nucleotide sequence ID" value="NZ_JABBNB010000035.1"/>
</dbReference>
<dbReference type="GO" id="GO:0050427">
    <property type="term" value="P:3'-phosphoadenosine 5'-phosphosulfate metabolic process"/>
    <property type="evidence" value="ECO:0007669"/>
    <property type="project" value="TreeGrafter"/>
</dbReference>
<gene>
    <name evidence="7" type="ORF">HH308_24840</name>
</gene>
<evidence type="ECO:0000256" key="1">
    <source>
        <dbReference type="ARBA" id="ARBA00001625"/>
    </source>
</evidence>
<comment type="cofactor">
    <cofactor evidence="6">
        <name>Mg(2+)</name>
        <dbReference type="ChEBI" id="CHEBI:18420"/>
    </cofactor>
</comment>
<dbReference type="GO" id="GO:0000103">
    <property type="term" value="P:sulfate assimilation"/>
    <property type="evidence" value="ECO:0007669"/>
    <property type="project" value="TreeGrafter"/>
</dbReference>
<dbReference type="Gene3D" id="3.30.540.10">
    <property type="entry name" value="Fructose-1,6-Bisphosphatase, subunit A, domain 1"/>
    <property type="match status" value="1"/>
</dbReference>